<dbReference type="SUPFAM" id="SSF56784">
    <property type="entry name" value="HAD-like"/>
    <property type="match status" value="1"/>
</dbReference>
<dbReference type="PANTHER" id="PTHR43316">
    <property type="entry name" value="HYDROLASE, HALOACID DELAHOGENASE-RELATED"/>
    <property type="match status" value="1"/>
</dbReference>
<reference evidence="4" key="1">
    <citation type="journal article" date="2013" name="Genome Announc.">
        <title>Draft genome sequence of the grapevine dieback fungus Eutypa lata UCR-EL1.</title>
        <authorList>
            <person name="Blanco-Ulate B."/>
            <person name="Rolshausen P.E."/>
            <person name="Cantu D."/>
        </authorList>
    </citation>
    <scope>NUCLEOTIDE SEQUENCE [LARGE SCALE GENOMIC DNA]</scope>
    <source>
        <strain evidence="4">UCR-EL1</strain>
    </source>
</reference>
<keyword evidence="2" id="KW-0378">Hydrolase</keyword>
<dbReference type="NCBIfam" id="TIGR01493">
    <property type="entry name" value="HAD-SF-IA-v2"/>
    <property type="match status" value="1"/>
</dbReference>
<dbReference type="HOGENOM" id="CLU_045011_3_0_1"/>
<dbReference type="InterPro" id="IPR023198">
    <property type="entry name" value="PGP-like_dom2"/>
</dbReference>
<dbReference type="EMBL" id="KB706953">
    <property type="protein sequence ID" value="EMR64995.1"/>
    <property type="molecule type" value="Genomic_DNA"/>
</dbReference>
<dbReference type="OrthoDB" id="40579at2759"/>
<dbReference type="eggNOG" id="ENOG502S19E">
    <property type="taxonomic scope" value="Eukaryota"/>
</dbReference>
<dbReference type="GO" id="GO:0016791">
    <property type="term" value="F:phosphatase activity"/>
    <property type="evidence" value="ECO:0007669"/>
    <property type="project" value="UniProtKB-ARBA"/>
</dbReference>
<dbReference type="InterPro" id="IPR036412">
    <property type="entry name" value="HAD-like_sf"/>
</dbReference>
<dbReference type="Pfam" id="PF00702">
    <property type="entry name" value="Hydrolase"/>
    <property type="match status" value="1"/>
</dbReference>
<dbReference type="SFLD" id="SFLDS00003">
    <property type="entry name" value="Haloacid_Dehalogenase"/>
    <property type="match status" value="1"/>
</dbReference>
<gene>
    <name evidence="3" type="ORF">UCREL1_8035</name>
</gene>
<dbReference type="NCBIfam" id="TIGR01428">
    <property type="entry name" value="HAD_type_II"/>
    <property type="match status" value="1"/>
</dbReference>
<sequence>MPPTETPPPTLQGIKALTFDVFGTTVDWRTTVQEELSARARAKAGGELPAPGAQEQERERLRALTADDWAAFAQQWRDSYGVFTRTFEPGKTPWKDIDAHHRDSLAVLLGEWGLAGAYADDEVRALSLVWHRLRPWDDTREGLRRLGTRLVTATLSNGNRSLLRDLNDGQGEGDGGGSLGFQRIISTEDFGAYKPHPSTYLGAAGALGFKPSEVAMVAAHLNDLAGARANGLRTIYVERPQEEAWGPDEEQYKEARGWVDLWVREGEGGFIEVARRLGIPE</sequence>
<organism evidence="3 4">
    <name type="scientific">Eutypa lata (strain UCR-EL1)</name>
    <name type="common">Grapevine dieback disease fungus</name>
    <name type="synonym">Eutypa armeniacae</name>
    <dbReference type="NCBI Taxonomy" id="1287681"/>
    <lineage>
        <taxon>Eukaryota</taxon>
        <taxon>Fungi</taxon>
        <taxon>Dikarya</taxon>
        <taxon>Ascomycota</taxon>
        <taxon>Pezizomycotina</taxon>
        <taxon>Sordariomycetes</taxon>
        <taxon>Xylariomycetidae</taxon>
        <taxon>Xylariales</taxon>
        <taxon>Diatrypaceae</taxon>
        <taxon>Eutypa</taxon>
    </lineage>
</organism>
<dbReference type="PRINTS" id="PR00413">
    <property type="entry name" value="HADHALOGNASE"/>
</dbReference>
<dbReference type="Proteomes" id="UP000012174">
    <property type="component" value="Unassembled WGS sequence"/>
</dbReference>
<dbReference type="AlphaFoldDB" id="M7TE68"/>
<evidence type="ECO:0000313" key="4">
    <source>
        <dbReference type="Proteomes" id="UP000012174"/>
    </source>
</evidence>
<proteinExistence type="inferred from homology"/>
<dbReference type="STRING" id="1287681.M7TE68"/>
<keyword evidence="4" id="KW-1185">Reference proteome</keyword>
<dbReference type="Gene3D" id="1.10.150.240">
    <property type="entry name" value="Putative phosphatase, domain 2"/>
    <property type="match status" value="1"/>
</dbReference>
<dbReference type="KEGG" id="ela:UCREL1_8035"/>
<dbReference type="GO" id="GO:0019120">
    <property type="term" value="F:hydrolase activity, acting on acid halide bonds, in C-halide compounds"/>
    <property type="evidence" value="ECO:0007669"/>
    <property type="project" value="InterPro"/>
</dbReference>
<dbReference type="InterPro" id="IPR006439">
    <property type="entry name" value="HAD-SF_hydro_IA"/>
</dbReference>
<name>M7TE68_EUTLA</name>
<evidence type="ECO:0000256" key="1">
    <source>
        <dbReference type="ARBA" id="ARBA00008106"/>
    </source>
</evidence>
<dbReference type="InterPro" id="IPR023214">
    <property type="entry name" value="HAD_sf"/>
</dbReference>
<evidence type="ECO:0000313" key="3">
    <source>
        <dbReference type="EMBL" id="EMR64995.1"/>
    </source>
</evidence>
<dbReference type="Gene3D" id="3.40.50.1000">
    <property type="entry name" value="HAD superfamily/HAD-like"/>
    <property type="match status" value="1"/>
</dbReference>
<dbReference type="OMA" id="WHRLNPW"/>
<comment type="similarity">
    <text evidence="1">Belongs to the HAD-like hydrolase superfamily. S-2-haloalkanoic acid dehalogenase family.</text>
</comment>
<dbReference type="PANTHER" id="PTHR43316:SF3">
    <property type="entry name" value="HALOACID DEHALOGENASE, TYPE II (AFU_ORTHOLOGUE AFUA_2G07750)-RELATED"/>
    <property type="match status" value="1"/>
</dbReference>
<accession>M7TE68</accession>
<evidence type="ECO:0000256" key="2">
    <source>
        <dbReference type="ARBA" id="ARBA00022801"/>
    </source>
</evidence>
<dbReference type="InterPro" id="IPR006328">
    <property type="entry name" value="2-HAD"/>
</dbReference>
<dbReference type="SFLD" id="SFLDG01129">
    <property type="entry name" value="C1.5:_HAD__Beta-PGM__Phosphata"/>
    <property type="match status" value="1"/>
</dbReference>
<dbReference type="InterPro" id="IPR051540">
    <property type="entry name" value="S-2-haloacid_dehalogenase"/>
</dbReference>
<protein>
    <submittedName>
        <fullName evidence="3">Putative haloacid dehalogenase protein</fullName>
    </submittedName>
</protein>